<dbReference type="EMBL" id="DVFU01000114">
    <property type="protein sequence ID" value="HIQ65267.1"/>
    <property type="molecule type" value="Genomic_DNA"/>
</dbReference>
<reference evidence="1" key="2">
    <citation type="journal article" date="2021" name="PeerJ">
        <title>Extensive microbial diversity within the chicken gut microbiome revealed by metagenomics and culture.</title>
        <authorList>
            <person name="Gilroy R."/>
            <person name="Ravi A."/>
            <person name="Getino M."/>
            <person name="Pursley I."/>
            <person name="Horton D.L."/>
            <person name="Alikhan N.F."/>
            <person name="Baker D."/>
            <person name="Gharbi K."/>
            <person name="Hall N."/>
            <person name="Watson M."/>
            <person name="Adriaenssens E.M."/>
            <person name="Foster-Nyarko E."/>
            <person name="Jarju S."/>
            <person name="Secka A."/>
            <person name="Antonio M."/>
            <person name="Oren A."/>
            <person name="Chaudhuri R.R."/>
            <person name="La Ragione R."/>
            <person name="Hildebrand F."/>
            <person name="Pallen M.J."/>
        </authorList>
    </citation>
    <scope>NUCLEOTIDE SEQUENCE</scope>
    <source>
        <strain evidence="1">CHK165-10780</strain>
    </source>
</reference>
<sequence length="219" mass="25513">MKKVYKILLIVIVFILAFFTIDIIQARVFDNSPLIKITKNMDGGNLDQLDVGVFTKTYYCLNGTQKTIFKWEEYTCPEENNPTITTQKITWDEITENGVDEELLLQNIDIDVLNEVGSELQTLVNEAYEEERANPEIIFTEGWARILEYDRFKKVVDIGEPAMKPLYLIIYKSPNRGVYEYLCAYALYQISGYDFFWSTTDEFMENFNAHILAEKDGEQ</sequence>
<name>A0A9D0Z012_9FIRM</name>
<organism evidence="1 2">
    <name type="scientific">Candidatus Faecenecus gallistercoris</name>
    <dbReference type="NCBI Taxonomy" id="2840793"/>
    <lineage>
        <taxon>Bacteria</taxon>
        <taxon>Bacillati</taxon>
        <taxon>Bacillota</taxon>
        <taxon>Bacillota incertae sedis</taxon>
        <taxon>Candidatus Faecenecus</taxon>
    </lineage>
</organism>
<comment type="caution">
    <text evidence="1">The sequence shown here is derived from an EMBL/GenBank/DDBJ whole genome shotgun (WGS) entry which is preliminary data.</text>
</comment>
<accession>A0A9D0Z012</accession>
<evidence type="ECO:0000313" key="2">
    <source>
        <dbReference type="Proteomes" id="UP000886725"/>
    </source>
</evidence>
<protein>
    <submittedName>
        <fullName evidence="1">Uncharacterized protein</fullName>
    </submittedName>
</protein>
<dbReference type="AlphaFoldDB" id="A0A9D0Z012"/>
<dbReference type="Proteomes" id="UP000886725">
    <property type="component" value="Unassembled WGS sequence"/>
</dbReference>
<gene>
    <name evidence="1" type="ORF">IAC85_05975</name>
</gene>
<reference evidence="1" key="1">
    <citation type="submission" date="2020-10" db="EMBL/GenBank/DDBJ databases">
        <authorList>
            <person name="Gilroy R."/>
        </authorList>
    </citation>
    <scope>NUCLEOTIDE SEQUENCE</scope>
    <source>
        <strain evidence="1">CHK165-10780</strain>
    </source>
</reference>
<proteinExistence type="predicted"/>
<evidence type="ECO:0000313" key="1">
    <source>
        <dbReference type="EMBL" id="HIQ65267.1"/>
    </source>
</evidence>